<dbReference type="Proteomes" id="UP000018780">
    <property type="component" value="Chromosome"/>
</dbReference>
<dbReference type="STRING" id="999552.METH_06660"/>
<dbReference type="Gene3D" id="1.25.40.10">
    <property type="entry name" value="Tetratricopeptide repeat domain"/>
    <property type="match status" value="1"/>
</dbReference>
<dbReference type="PATRIC" id="fig|999552.6.peg.1346"/>
<dbReference type="PANTHER" id="PTHR44858:SF1">
    <property type="entry name" value="UDP-N-ACETYLGLUCOSAMINE--PEPTIDE N-ACETYLGLUCOSAMINYLTRANSFERASE SPINDLY-RELATED"/>
    <property type="match status" value="1"/>
</dbReference>
<dbReference type="EMBL" id="CP006773">
    <property type="protein sequence ID" value="AHD00453.1"/>
    <property type="molecule type" value="Genomic_DNA"/>
</dbReference>
<sequence>MTVVSPVQASDCPAAPDHSTRLDGLLHEVQKAATEDQAREIANRMWEFWADAPDLQAQAMLDRGMTKRTAYDFLGALEDFDQLISYCPDYAEGYNQRAFVQYLRRDFAAALRDLDRALELSPRHVAAMSGRALSLYGLSRLDEARAALAEALALNPWLPERHLAEPGGPLAPQGAGDVEL</sequence>
<protein>
    <submittedName>
        <fullName evidence="4">Uncharacterized protein</fullName>
    </submittedName>
</protein>
<evidence type="ECO:0000313" key="4">
    <source>
        <dbReference type="EMBL" id="AHD00453.1"/>
    </source>
</evidence>
<dbReference type="SMART" id="SM00028">
    <property type="entry name" value="TPR"/>
    <property type="match status" value="3"/>
</dbReference>
<dbReference type="AlphaFoldDB" id="V9VR03"/>
<dbReference type="KEGG" id="lmd:METH_06660"/>
<dbReference type="InterPro" id="IPR011990">
    <property type="entry name" value="TPR-like_helical_dom_sf"/>
</dbReference>
<organism evidence="4 5">
    <name type="scientific">Leisingera methylohalidivorans DSM 14336</name>
    <dbReference type="NCBI Taxonomy" id="999552"/>
    <lineage>
        <taxon>Bacteria</taxon>
        <taxon>Pseudomonadati</taxon>
        <taxon>Pseudomonadota</taxon>
        <taxon>Alphaproteobacteria</taxon>
        <taxon>Rhodobacterales</taxon>
        <taxon>Roseobacteraceae</taxon>
        <taxon>Leisingera</taxon>
    </lineage>
</organism>
<dbReference type="InterPro" id="IPR019734">
    <property type="entry name" value="TPR_rpt"/>
</dbReference>
<evidence type="ECO:0000256" key="1">
    <source>
        <dbReference type="ARBA" id="ARBA00022737"/>
    </source>
</evidence>
<evidence type="ECO:0000313" key="5">
    <source>
        <dbReference type="Proteomes" id="UP000018780"/>
    </source>
</evidence>
<dbReference type="Pfam" id="PF07719">
    <property type="entry name" value="TPR_2"/>
    <property type="match status" value="1"/>
</dbReference>
<gene>
    <name evidence="4" type="ORF">METH_06660</name>
</gene>
<reference evidence="4 5" key="1">
    <citation type="submission" date="2013-09" db="EMBL/GenBank/DDBJ databases">
        <authorList>
            <consortium name="DOE Joint Genome Institute"/>
            <person name="Klenk H.-P."/>
            <person name="Huntemann M."/>
            <person name="Han J."/>
            <person name="Chen A."/>
            <person name="Kyrpides N."/>
            <person name="Mavromatis K."/>
            <person name="Markowitz V."/>
            <person name="Palaniappan K."/>
            <person name="Ivanova N."/>
            <person name="Schaumberg A."/>
            <person name="Pati A."/>
            <person name="Liolios K."/>
            <person name="Nordberg H.P."/>
            <person name="Cantor M.N."/>
            <person name="Hua S.X."/>
            <person name="Woyke T."/>
        </authorList>
    </citation>
    <scope>NUCLEOTIDE SEQUENCE [LARGE SCALE GENOMIC DNA]</scope>
    <source>
        <strain evidence="4 5">DSM 14336</strain>
    </source>
</reference>
<dbReference type="PROSITE" id="PS50005">
    <property type="entry name" value="TPR"/>
    <property type="match status" value="1"/>
</dbReference>
<dbReference type="InterPro" id="IPR013105">
    <property type="entry name" value="TPR_2"/>
</dbReference>
<dbReference type="PANTHER" id="PTHR44858">
    <property type="entry name" value="TETRATRICOPEPTIDE REPEAT PROTEIN 6"/>
    <property type="match status" value="1"/>
</dbReference>
<keyword evidence="2 3" id="KW-0802">TPR repeat</keyword>
<feature type="repeat" description="TPR" evidence="3">
    <location>
        <begin position="91"/>
        <end position="124"/>
    </location>
</feature>
<keyword evidence="5" id="KW-1185">Reference proteome</keyword>
<dbReference type="HOGENOM" id="CLU_079829_2_0_5"/>
<dbReference type="InterPro" id="IPR050498">
    <property type="entry name" value="Ycf3"/>
</dbReference>
<dbReference type="SUPFAM" id="SSF48452">
    <property type="entry name" value="TPR-like"/>
    <property type="match status" value="1"/>
</dbReference>
<evidence type="ECO:0000256" key="2">
    <source>
        <dbReference type="ARBA" id="ARBA00022803"/>
    </source>
</evidence>
<accession>V9VR03</accession>
<proteinExistence type="predicted"/>
<keyword evidence="1" id="KW-0677">Repeat</keyword>
<name>V9VR03_9RHOB</name>
<evidence type="ECO:0000256" key="3">
    <source>
        <dbReference type="PROSITE-ProRule" id="PRU00339"/>
    </source>
</evidence>